<protein>
    <recommendedName>
        <fullName evidence="4">Glycosyltransferase RgtA/B/C/D-like domain-containing protein</fullName>
    </recommendedName>
</protein>
<comment type="caution">
    <text evidence="2">The sequence shown here is derived from an EMBL/GenBank/DDBJ whole genome shotgun (WGS) entry which is preliminary data.</text>
</comment>
<feature type="transmembrane region" description="Helical" evidence="1">
    <location>
        <begin position="79"/>
        <end position="100"/>
    </location>
</feature>
<keyword evidence="1" id="KW-0812">Transmembrane</keyword>
<keyword evidence="1" id="KW-0472">Membrane</keyword>
<keyword evidence="1" id="KW-1133">Transmembrane helix</keyword>
<feature type="transmembrane region" description="Helical" evidence="1">
    <location>
        <begin position="297"/>
        <end position="314"/>
    </location>
</feature>
<feature type="transmembrane region" description="Helical" evidence="1">
    <location>
        <begin position="273"/>
        <end position="291"/>
    </location>
</feature>
<dbReference type="Proteomes" id="UP000178082">
    <property type="component" value="Unassembled WGS sequence"/>
</dbReference>
<organism evidence="2 3">
    <name type="scientific">Candidatus Schekmanbacteria bacterium RIFCSPLOWO2_12_FULL_38_15</name>
    <dbReference type="NCBI Taxonomy" id="1817883"/>
    <lineage>
        <taxon>Bacteria</taxon>
        <taxon>Candidatus Schekmaniibacteriota</taxon>
    </lineage>
</organism>
<sequence length="524" mass="60071">MNFHNREENLIKSISVLLLTFVVYRNAWLCDDAYITFRTVYNFVNGYGLTWNIAERVQVYTNPLWMFLISGFYFITNEIYYTSIILSITITFVTAFLIAFKIAPTTSTAVVSLITLTFSKAFIDYSTSGLENPLTFFLLSLYLFVYFKHEISCKVIFFLSLIAAFGVLDRIDTVLLFIPSLAYALIKLKKKKGILASLAGLIPFILWECFSLLYYGFLIPNTAYAKLNTGINWQLLGKQGLFYIANSLKIDPLTVTVIIFSIIVTILSKDRKVISATAGVILYLLYVIRVGGDFMSSRFLVAPFLFSVIILSQSRLIINKLIWLPTLISVLLIGFLSPYPPILNTASYGKDKNLSDIRDRHGVTDERAFYYQNTGLLTDSPHKRARQWWKLKNTPVLTSASDKNGGQEMNQKVEKRWLIGMHGFYGGPEVYIVDMFCLADPLRARLPSRKDKPWMIGHFERIIPDGYLESLACGQNKIKDKKLAAYYDKLCIITRGKLFSINRLIEIWKMNTGYYDNYLSLYER</sequence>
<dbReference type="STRING" id="1817883.A3G31_00040"/>
<evidence type="ECO:0000313" key="2">
    <source>
        <dbReference type="EMBL" id="OGL52776.1"/>
    </source>
</evidence>
<reference evidence="2 3" key="1">
    <citation type="journal article" date="2016" name="Nat. Commun.">
        <title>Thousands of microbial genomes shed light on interconnected biogeochemical processes in an aquifer system.</title>
        <authorList>
            <person name="Anantharaman K."/>
            <person name="Brown C.T."/>
            <person name="Hug L.A."/>
            <person name="Sharon I."/>
            <person name="Castelle C.J."/>
            <person name="Probst A.J."/>
            <person name="Thomas B.C."/>
            <person name="Singh A."/>
            <person name="Wilkins M.J."/>
            <person name="Karaoz U."/>
            <person name="Brodie E.L."/>
            <person name="Williams K.H."/>
            <person name="Hubbard S.S."/>
            <person name="Banfield J.F."/>
        </authorList>
    </citation>
    <scope>NUCLEOTIDE SEQUENCE [LARGE SCALE GENOMIC DNA]</scope>
</reference>
<gene>
    <name evidence="2" type="ORF">A3G31_00040</name>
</gene>
<feature type="transmembrane region" description="Helical" evidence="1">
    <location>
        <begin position="240"/>
        <end position="266"/>
    </location>
</feature>
<dbReference type="AlphaFoldDB" id="A0A1F7SG48"/>
<feature type="transmembrane region" description="Helical" evidence="1">
    <location>
        <begin position="155"/>
        <end position="186"/>
    </location>
</feature>
<dbReference type="EMBL" id="MGDI01000029">
    <property type="protein sequence ID" value="OGL52776.1"/>
    <property type="molecule type" value="Genomic_DNA"/>
</dbReference>
<feature type="transmembrane region" description="Helical" evidence="1">
    <location>
        <begin position="321"/>
        <end position="339"/>
    </location>
</feature>
<evidence type="ECO:0000313" key="3">
    <source>
        <dbReference type="Proteomes" id="UP000178082"/>
    </source>
</evidence>
<feature type="transmembrane region" description="Helical" evidence="1">
    <location>
        <begin position="130"/>
        <end position="149"/>
    </location>
</feature>
<name>A0A1F7SG48_9BACT</name>
<evidence type="ECO:0000256" key="1">
    <source>
        <dbReference type="SAM" id="Phobius"/>
    </source>
</evidence>
<accession>A0A1F7SG48</accession>
<evidence type="ECO:0008006" key="4">
    <source>
        <dbReference type="Google" id="ProtNLM"/>
    </source>
</evidence>
<proteinExistence type="predicted"/>
<feature type="transmembrane region" description="Helical" evidence="1">
    <location>
        <begin position="198"/>
        <end position="220"/>
    </location>
</feature>